<dbReference type="GO" id="GO:0031388">
    <property type="term" value="P:organic acid phosphorylation"/>
    <property type="evidence" value="ECO:0007669"/>
    <property type="project" value="InterPro"/>
</dbReference>
<dbReference type="Pfam" id="PF02595">
    <property type="entry name" value="Gly_kinase"/>
    <property type="match status" value="2"/>
</dbReference>
<dbReference type="InterPro" id="IPR004381">
    <property type="entry name" value="Glycerate_kinase"/>
</dbReference>
<dbReference type="PANTHER" id="PTHR21599:SF0">
    <property type="entry name" value="GLYCERATE KINASE"/>
    <property type="match status" value="1"/>
</dbReference>
<proteinExistence type="predicted"/>
<dbReference type="PIRSF" id="PIRSF006078">
    <property type="entry name" value="GlxK"/>
    <property type="match status" value="1"/>
</dbReference>
<evidence type="ECO:0000313" key="1">
    <source>
        <dbReference type="EMBL" id="CAB4347617.1"/>
    </source>
</evidence>
<dbReference type="EMBL" id="CAESAN010000227">
    <property type="protein sequence ID" value="CAB4347617.1"/>
    <property type="molecule type" value="Genomic_DNA"/>
</dbReference>
<dbReference type="Gene3D" id="3.90.1510.10">
    <property type="entry name" value="Glycerate kinase, domain 2"/>
    <property type="match status" value="2"/>
</dbReference>
<dbReference type="SUPFAM" id="SSF110738">
    <property type="entry name" value="Glycerate kinase I"/>
    <property type="match status" value="1"/>
</dbReference>
<reference evidence="1" key="1">
    <citation type="submission" date="2020-05" db="EMBL/GenBank/DDBJ databases">
        <authorList>
            <person name="Chiriac C."/>
            <person name="Salcher M."/>
            <person name="Ghai R."/>
            <person name="Kavagutti S V."/>
        </authorList>
    </citation>
    <scope>NUCLEOTIDE SEQUENCE</scope>
</reference>
<name>A0A6J6A3I6_9ZZZZ</name>
<gene>
    <name evidence="1" type="ORF">UFOPK3547_01764</name>
</gene>
<dbReference type="InterPro" id="IPR036129">
    <property type="entry name" value="Glycerate_kinase_sf"/>
</dbReference>
<dbReference type="InterPro" id="IPR018193">
    <property type="entry name" value="Glyc_kinase_flavodox-like_fold"/>
</dbReference>
<organism evidence="1">
    <name type="scientific">freshwater metagenome</name>
    <dbReference type="NCBI Taxonomy" id="449393"/>
    <lineage>
        <taxon>unclassified sequences</taxon>
        <taxon>metagenomes</taxon>
        <taxon>ecological metagenomes</taxon>
    </lineage>
</organism>
<dbReference type="GO" id="GO:0008887">
    <property type="term" value="F:glycerate kinase activity"/>
    <property type="evidence" value="ECO:0007669"/>
    <property type="project" value="InterPro"/>
</dbReference>
<accession>A0A6J6A3I6</accession>
<sequence length="330" mass="33347">MPSDERPVLVAPDSFKGTFRASEVAAAIGRGLQSSLTAAPDLMPVADGGEGTLEVLLVALGGETVGAEASDALRRPLKAGFGLVEDGDTAIVETAQAIGLPLIAEDDRDAEAASSYGAGQLIAAAAATGASNVVVAVGGSASSDGGAGALEAIDDAGGLGDAKLTVCCDVNTPFEQAAEVFGPQKGADEQAVKRLTARLNALAQSFPRDPRSVAMTGCAGGLSGALWAQYGASLEPGAKFVLAALDADRRILSARAVIVGEGRMDRTTLEGKIAAEIAVRARQAGVPCHAIVGSNGLDRLDQRILDIQAIIEASTLDEIEAAGREIVAYL</sequence>
<protein>
    <submittedName>
        <fullName evidence="1">Unannotated protein</fullName>
    </submittedName>
</protein>
<dbReference type="PANTHER" id="PTHR21599">
    <property type="entry name" value="GLYCERATE KINASE"/>
    <property type="match status" value="1"/>
</dbReference>
<dbReference type="AlphaFoldDB" id="A0A6J6A3I6"/>